<organism evidence="1">
    <name type="scientific">Arundo donax</name>
    <name type="common">Giant reed</name>
    <name type="synonym">Donax arundinaceus</name>
    <dbReference type="NCBI Taxonomy" id="35708"/>
    <lineage>
        <taxon>Eukaryota</taxon>
        <taxon>Viridiplantae</taxon>
        <taxon>Streptophyta</taxon>
        <taxon>Embryophyta</taxon>
        <taxon>Tracheophyta</taxon>
        <taxon>Spermatophyta</taxon>
        <taxon>Magnoliopsida</taxon>
        <taxon>Liliopsida</taxon>
        <taxon>Poales</taxon>
        <taxon>Poaceae</taxon>
        <taxon>PACMAD clade</taxon>
        <taxon>Arundinoideae</taxon>
        <taxon>Arundineae</taxon>
        <taxon>Arundo</taxon>
    </lineage>
</organism>
<reference evidence="1" key="2">
    <citation type="journal article" date="2015" name="Data Brief">
        <title>Shoot transcriptome of the giant reed, Arundo donax.</title>
        <authorList>
            <person name="Barrero R.A."/>
            <person name="Guerrero F.D."/>
            <person name="Moolhuijzen P."/>
            <person name="Goolsby J.A."/>
            <person name="Tidwell J."/>
            <person name="Bellgard S.E."/>
            <person name="Bellgard M.I."/>
        </authorList>
    </citation>
    <scope>NUCLEOTIDE SEQUENCE</scope>
    <source>
        <tissue evidence="1">Shoot tissue taken approximately 20 cm above the soil surface</tissue>
    </source>
</reference>
<name>A0A0A9HGN3_ARUDO</name>
<protein>
    <submittedName>
        <fullName evidence="1">Uncharacterized protein</fullName>
    </submittedName>
</protein>
<dbReference type="AlphaFoldDB" id="A0A0A9HGN3"/>
<reference evidence="1" key="1">
    <citation type="submission" date="2014-09" db="EMBL/GenBank/DDBJ databases">
        <authorList>
            <person name="Magalhaes I.L.F."/>
            <person name="Oliveira U."/>
            <person name="Santos F.R."/>
            <person name="Vidigal T.H.D.A."/>
            <person name="Brescovit A.D."/>
            <person name="Santos A.J."/>
        </authorList>
    </citation>
    <scope>NUCLEOTIDE SEQUENCE</scope>
    <source>
        <tissue evidence="1">Shoot tissue taken approximately 20 cm above the soil surface</tissue>
    </source>
</reference>
<dbReference type="EMBL" id="GBRH01163885">
    <property type="protein sequence ID" value="JAE34011.1"/>
    <property type="molecule type" value="Transcribed_RNA"/>
</dbReference>
<proteinExistence type="predicted"/>
<evidence type="ECO:0000313" key="1">
    <source>
        <dbReference type="EMBL" id="JAE34011.1"/>
    </source>
</evidence>
<accession>A0A0A9HGN3</accession>
<sequence>MAPTVHAAKTDTGGNRKVSLKHMQVSSWLKRDCFCQIHLLILSLQPFQSLDIFHVSGFMS</sequence>